<evidence type="ECO:0000313" key="8">
    <source>
        <dbReference type="EMBL" id="GAL20054.1"/>
    </source>
</evidence>
<dbReference type="InterPro" id="IPR011701">
    <property type="entry name" value="MFS"/>
</dbReference>
<feature type="transmembrane region" description="Helical" evidence="6">
    <location>
        <begin position="377"/>
        <end position="398"/>
    </location>
</feature>
<dbReference type="InterPro" id="IPR020846">
    <property type="entry name" value="MFS_dom"/>
</dbReference>
<feature type="transmembrane region" description="Helical" evidence="6">
    <location>
        <begin position="108"/>
        <end position="132"/>
    </location>
</feature>
<dbReference type="OrthoDB" id="9795150at2"/>
<dbReference type="AlphaFoldDB" id="A0A090S0Q5"/>
<evidence type="ECO:0000256" key="6">
    <source>
        <dbReference type="SAM" id="Phobius"/>
    </source>
</evidence>
<evidence type="ECO:0000313" key="9">
    <source>
        <dbReference type="Proteomes" id="UP000029228"/>
    </source>
</evidence>
<dbReference type="PANTHER" id="PTHR43702">
    <property type="entry name" value="L-FUCOSE-PROTON SYMPORTER"/>
    <property type="match status" value="1"/>
</dbReference>
<dbReference type="SUPFAM" id="SSF103473">
    <property type="entry name" value="MFS general substrate transporter"/>
    <property type="match status" value="1"/>
</dbReference>
<feature type="transmembrane region" description="Helical" evidence="6">
    <location>
        <begin position="317"/>
        <end position="340"/>
    </location>
</feature>
<keyword evidence="3 6" id="KW-0812">Transmembrane</keyword>
<evidence type="ECO:0000256" key="5">
    <source>
        <dbReference type="ARBA" id="ARBA00023136"/>
    </source>
</evidence>
<keyword evidence="2" id="KW-1003">Cell membrane</keyword>
<dbReference type="Proteomes" id="UP000029228">
    <property type="component" value="Unassembled WGS sequence"/>
</dbReference>
<dbReference type="PANTHER" id="PTHR43702:SF3">
    <property type="entry name" value="PROTEIN TSGA"/>
    <property type="match status" value="1"/>
</dbReference>
<evidence type="ECO:0000259" key="7">
    <source>
        <dbReference type="PROSITE" id="PS50850"/>
    </source>
</evidence>
<sequence length="406" mass="43670">MIAAQPQTHSSSTRSALWIISLVPLIWGALTAMTSLLVPYLRDVYSLSHTQSVLVQVVFSLIPVVMGLPSAFMIGRYGYRSSLFLSLALALFGCGVMLVSAITSSYVLSLAATIVISIAVTTMQVVVNPVVTNMGPQNLSSQRLTFSSMVNAIGVMLAPLLAAGFLFRDYPQTVSERAANMLVPYLGLVLVIVVTTYLLKQASITFPNNRDSKKTDTGARAKIKHPHFWFGVVAIFCYTGAEVSVATYLISYLSDVVNMAASEASRYIAFYWGGALLGRIVGAMTLARFDARNVLISNASVALFISIFAVVNPCYLSGMLLVGLGLCHSIMYPVIFSLALNRLGAQAAKASGILVMAGCGGAIFPMLQALLADRYVISDTFGLVAICYLIIMMFSVMVKRLSAREQ</sequence>
<feature type="transmembrane region" description="Helical" evidence="6">
    <location>
        <begin position="82"/>
        <end position="102"/>
    </location>
</feature>
<dbReference type="GO" id="GO:0022857">
    <property type="term" value="F:transmembrane transporter activity"/>
    <property type="evidence" value="ECO:0007669"/>
    <property type="project" value="InterPro"/>
</dbReference>
<dbReference type="PROSITE" id="PS50850">
    <property type="entry name" value="MFS"/>
    <property type="match status" value="1"/>
</dbReference>
<feature type="transmembrane region" description="Helical" evidence="6">
    <location>
        <begin position="16"/>
        <end position="41"/>
    </location>
</feature>
<feature type="transmembrane region" description="Helical" evidence="6">
    <location>
        <begin position="144"/>
        <end position="167"/>
    </location>
</feature>
<feature type="domain" description="Major facilitator superfamily (MFS) profile" evidence="7">
    <location>
        <begin position="16"/>
        <end position="403"/>
    </location>
</feature>
<keyword evidence="4 6" id="KW-1133">Transmembrane helix</keyword>
<feature type="transmembrane region" description="Helical" evidence="6">
    <location>
        <begin position="352"/>
        <end position="371"/>
    </location>
</feature>
<dbReference type="EMBL" id="BBMR01000005">
    <property type="protein sequence ID" value="GAL20054.1"/>
    <property type="molecule type" value="Genomic_DNA"/>
</dbReference>
<dbReference type="InterPro" id="IPR050375">
    <property type="entry name" value="MFS_TsgA-like"/>
</dbReference>
<feature type="transmembrane region" description="Helical" evidence="6">
    <location>
        <begin position="179"/>
        <end position="199"/>
    </location>
</feature>
<evidence type="ECO:0000256" key="1">
    <source>
        <dbReference type="ARBA" id="ARBA00004429"/>
    </source>
</evidence>
<gene>
    <name evidence="8" type="ORF">JCM19235_4254</name>
</gene>
<feature type="transmembrane region" description="Helical" evidence="6">
    <location>
        <begin position="228"/>
        <end position="250"/>
    </location>
</feature>
<feature type="transmembrane region" description="Helical" evidence="6">
    <location>
        <begin position="270"/>
        <end position="287"/>
    </location>
</feature>
<evidence type="ECO:0000256" key="3">
    <source>
        <dbReference type="ARBA" id="ARBA00022692"/>
    </source>
</evidence>
<feature type="transmembrane region" description="Helical" evidence="6">
    <location>
        <begin position="294"/>
        <end position="311"/>
    </location>
</feature>
<keyword evidence="5 6" id="KW-0472">Membrane</keyword>
<dbReference type="Gene3D" id="1.20.1250.20">
    <property type="entry name" value="MFS general substrate transporter like domains"/>
    <property type="match status" value="2"/>
</dbReference>
<comment type="caution">
    <text evidence="8">The sequence shown here is derived from an EMBL/GenBank/DDBJ whole genome shotgun (WGS) entry which is preliminary data.</text>
</comment>
<feature type="transmembrane region" description="Helical" evidence="6">
    <location>
        <begin position="53"/>
        <end position="75"/>
    </location>
</feature>
<name>A0A090S0Q5_9VIBR</name>
<comment type="subcellular location">
    <subcellularLocation>
        <location evidence="1">Cell inner membrane</location>
        <topology evidence="1">Multi-pass membrane protein</topology>
    </subcellularLocation>
</comment>
<evidence type="ECO:0000256" key="2">
    <source>
        <dbReference type="ARBA" id="ARBA00022475"/>
    </source>
</evidence>
<accession>A0A090S0Q5</accession>
<proteinExistence type="predicted"/>
<protein>
    <submittedName>
        <fullName evidence="8">Homolog of fucose/glucose/galactose permeases</fullName>
    </submittedName>
</protein>
<dbReference type="Pfam" id="PF07690">
    <property type="entry name" value="MFS_1"/>
    <property type="match status" value="1"/>
</dbReference>
<organism evidence="8 9">
    <name type="scientific">Vibrio maritimus</name>
    <dbReference type="NCBI Taxonomy" id="990268"/>
    <lineage>
        <taxon>Bacteria</taxon>
        <taxon>Pseudomonadati</taxon>
        <taxon>Pseudomonadota</taxon>
        <taxon>Gammaproteobacteria</taxon>
        <taxon>Vibrionales</taxon>
        <taxon>Vibrionaceae</taxon>
        <taxon>Vibrio</taxon>
    </lineage>
</organism>
<dbReference type="InterPro" id="IPR036259">
    <property type="entry name" value="MFS_trans_sf"/>
</dbReference>
<reference evidence="8 9" key="1">
    <citation type="submission" date="2014-09" db="EMBL/GenBank/DDBJ databases">
        <title>Vibrio maritimus JCM 19235. (C45) whole genome shotgun sequence.</title>
        <authorList>
            <person name="Sawabe T."/>
            <person name="Meirelles P."/>
            <person name="Nakanishi M."/>
            <person name="Sayaka M."/>
            <person name="Hattori M."/>
            <person name="Ohkuma M."/>
        </authorList>
    </citation>
    <scope>NUCLEOTIDE SEQUENCE [LARGE SCALE GENOMIC DNA]</scope>
    <source>
        <strain evidence="9">JCM19235</strain>
    </source>
</reference>
<dbReference type="STRING" id="990268.JCM19235_4254"/>
<dbReference type="GO" id="GO:0005886">
    <property type="term" value="C:plasma membrane"/>
    <property type="evidence" value="ECO:0007669"/>
    <property type="project" value="UniProtKB-SubCell"/>
</dbReference>
<keyword evidence="9" id="KW-1185">Reference proteome</keyword>
<evidence type="ECO:0000256" key="4">
    <source>
        <dbReference type="ARBA" id="ARBA00022989"/>
    </source>
</evidence>